<evidence type="ECO:0000313" key="3">
    <source>
        <dbReference type="Proteomes" id="UP001165648"/>
    </source>
</evidence>
<evidence type="ECO:0000313" key="2">
    <source>
        <dbReference type="EMBL" id="MCX5614959.1"/>
    </source>
</evidence>
<keyword evidence="3" id="KW-1185">Reference proteome</keyword>
<comment type="caution">
    <text evidence="2">The sequence shown here is derived from an EMBL/GenBank/DDBJ whole genome shotgun (WGS) entry which is preliminary data.</text>
</comment>
<protein>
    <submittedName>
        <fullName evidence="2">Uncharacterized protein</fullName>
    </submittedName>
</protein>
<dbReference type="EMBL" id="JANIDW010000003">
    <property type="protein sequence ID" value="MCX5614959.1"/>
    <property type="molecule type" value="Genomic_DNA"/>
</dbReference>
<dbReference type="RefSeq" id="WP_180794223.1">
    <property type="nucleotide sequence ID" value="NZ_JANIDW010000003.1"/>
</dbReference>
<feature type="region of interest" description="Disordered" evidence="1">
    <location>
        <begin position="47"/>
        <end position="75"/>
    </location>
</feature>
<dbReference type="Proteomes" id="UP001165648">
    <property type="component" value="Unassembled WGS sequence"/>
</dbReference>
<sequence length="136" mass="15196">MAIYKHIFLLFLICLSYMTGLSSPAVAQRFYGGNAYLLRPPLPPPPPMREFTHLQPPPPPPGSLAGTWQRDRYRPGERPAPWAGPLWGSYQDPRPSPQYGWDAPAFTPWGNYITSQAPYLPSPPSRSCVDQNCTSP</sequence>
<organism evidence="2 3">
    <name type="scientific">Bombella saccharophila</name>
    <dbReference type="NCBI Taxonomy" id="2967338"/>
    <lineage>
        <taxon>Bacteria</taxon>
        <taxon>Pseudomonadati</taxon>
        <taxon>Pseudomonadota</taxon>
        <taxon>Alphaproteobacteria</taxon>
        <taxon>Acetobacterales</taxon>
        <taxon>Acetobacteraceae</taxon>
        <taxon>Bombella</taxon>
    </lineage>
</organism>
<accession>A0ABT3W988</accession>
<gene>
    <name evidence="2" type="ORF">NQF64_06860</name>
</gene>
<name>A0ABT3W988_9PROT</name>
<reference evidence="2 3" key="1">
    <citation type="submission" date="2022-07" db="EMBL/GenBank/DDBJ databases">
        <title>Bombella genomes.</title>
        <authorList>
            <person name="Harer L."/>
            <person name="Styblova S."/>
            <person name="Ehrmann M."/>
        </authorList>
    </citation>
    <scope>NUCLEOTIDE SEQUENCE [LARGE SCALE GENOMIC DNA]</scope>
    <source>
        <strain evidence="2 3">TMW 2.2558</strain>
    </source>
</reference>
<proteinExistence type="predicted"/>
<evidence type="ECO:0000256" key="1">
    <source>
        <dbReference type="SAM" id="MobiDB-lite"/>
    </source>
</evidence>